<protein>
    <submittedName>
        <fullName evidence="10">Peptide/nickel transport system permease protein</fullName>
    </submittedName>
</protein>
<evidence type="ECO:0000256" key="4">
    <source>
        <dbReference type="ARBA" id="ARBA00022692"/>
    </source>
</evidence>
<organism evidence="10 11">
    <name type="scientific">Victivallis vadensis</name>
    <dbReference type="NCBI Taxonomy" id="172901"/>
    <lineage>
        <taxon>Bacteria</taxon>
        <taxon>Pseudomonadati</taxon>
        <taxon>Lentisphaerota</taxon>
        <taxon>Lentisphaeria</taxon>
        <taxon>Victivallales</taxon>
        <taxon>Victivallaceae</taxon>
        <taxon>Victivallis</taxon>
    </lineage>
</organism>
<dbReference type="InterPro" id="IPR025966">
    <property type="entry name" value="OppC_N"/>
</dbReference>
<feature type="transmembrane region" description="Helical" evidence="9">
    <location>
        <begin position="273"/>
        <end position="294"/>
    </location>
</feature>
<dbReference type="Gene3D" id="1.10.3720.10">
    <property type="entry name" value="MetI-like"/>
    <property type="match status" value="1"/>
</dbReference>
<feature type="transmembrane region" description="Helical" evidence="9">
    <location>
        <begin position="12"/>
        <end position="29"/>
    </location>
</feature>
<name>A0A2U1B9D4_9BACT</name>
<dbReference type="PANTHER" id="PTHR43386:SF24">
    <property type="entry name" value="OLIGOPEPTIDE TRANSPORT SYSTEM PERMEASE PROTEIN AMID"/>
    <property type="match status" value="1"/>
</dbReference>
<feature type="transmembrane region" description="Helical" evidence="9">
    <location>
        <begin position="170"/>
        <end position="188"/>
    </location>
</feature>
<dbReference type="SUPFAM" id="SSF161098">
    <property type="entry name" value="MetI-like"/>
    <property type="match status" value="1"/>
</dbReference>
<dbReference type="GO" id="GO:0015833">
    <property type="term" value="P:peptide transport"/>
    <property type="evidence" value="ECO:0007669"/>
    <property type="project" value="UniProtKB-KW"/>
</dbReference>
<keyword evidence="4 9" id="KW-0812">Transmembrane</keyword>
<dbReference type="AlphaFoldDB" id="A0A2U1B9D4"/>
<evidence type="ECO:0000256" key="1">
    <source>
        <dbReference type="ARBA" id="ARBA00004651"/>
    </source>
</evidence>
<comment type="similarity">
    <text evidence="9">Belongs to the binding-protein-dependent transport system permease family.</text>
</comment>
<evidence type="ECO:0000256" key="2">
    <source>
        <dbReference type="ARBA" id="ARBA00022448"/>
    </source>
</evidence>
<evidence type="ECO:0000256" key="8">
    <source>
        <dbReference type="ARBA" id="ARBA00023136"/>
    </source>
</evidence>
<comment type="caution">
    <text evidence="10">The sequence shown here is derived from an EMBL/GenBank/DDBJ whole genome shotgun (WGS) entry which is preliminary data.</text>
</comment>
<dbReference type="EMBL" id="QEKH01000003">
    <property type="protein sequence ID" value="PVY45279.1"/>
    <property type="molecule type" value="Genomic_DNA"/>
</dbReference>
<evidence type="ECO:0000313" key="11">
    <source>
        <dbReference type="Proteomes" id="UP000245959"/>
    </source>
</evidence>
<evidence type="ECO:0000256" key="3">
    <source>
        <dbReference type="ARBA" id="ARBA00022475"/>
    </source>
</evidence>
<dbReference type="Proteomes" id="UP000245959">
    <property type="component" value="Unassembled WGS sequence"/>
</dbReference>
<gene>
    <name evidence="10" type="ORF">C8D82_103194</name>
</gene>
<dbReference type="GeneID" id="78294173"/>
<evidence type="ECO:0000256" key="6">
    <source>
        <dbReference type="ARBA" id="ARBA00022927"/>
    </source>
</evidence>
<reference evidence="10 11" key="1">
    <citation type="submission" date="2018-04" db="EMBL/GenBank/DDBJ databases">
        <title>Genomic Encyclopedia of Type Strains, Phase IV (KMG-IV): sequencing the most valuable type-strain genomes for metagenomic binning, comparative biology and taxonomic classification.</title>
        <authorList>
            <person name="Goeker M."/>
        </authorList>
    </citation>
    <scope>NUCLEOTIDE SEQUENCE [LARGE SCALE GENOMIC DNA]</scope>
    <source>
        <strain evidence="10 11">DSM 14823</strain>
    </source>
</reference>
<keyword evidence="7 9" id="KW-1133">Transmembrane helix</keyword>
<dbReference type="GO" id="GO:0055085">
    <property type="term" value="P:transmembrane transport"/>
    <property type="evidence" value="ECO:0007669"/>
    <property type="project" value="InterPro"/>
</dbReference>
<dbReference type="Pfam" id="PF12911">
    <property type="entry name" value="OppC_N"/>
    <property type="match status" value="1"/>
</dbReference>
<dbReference type="RefSeq" id="WP_116882846.1">
    <property type="nucleotide sequence ID" value="NZ_CAJKCJ010000001.1"/>
</dbReference>
<dbReference type="OrthoDB" id="9783218at2"/>
<dbReference type="GO" id="GO:0015031">
    <property type="term" value="P:protein transport"/>
    <property type="evidence" value="ECO:0007669"/>
    <property type="project" value="UniProtKB-KW"/>
</dbReference>
<feature type="transmembrane region" description="Helical" evidence="9">
    <location>
        <begin position="226"/>
        <end position="252"/>
    </location>
</feature>
<dbReference type="InterPro" id="IPR000515">
    <property type="entry name" value="MetI-like"/>
</dbReference>
<feature type="transmembrane region" description="Helical" evidence="9">
    <location>
        <begin position="90"/>
        <end position="112"/>
    </location>
</feature>
<dbReference type="InterPro" id="IPR050366">
    <property type="entry name" value="BP-dependent_transpt_permease"/>
</dbReference>
<evidence type="ECO:0000256" key="7">
    <source>
        <dbReference type="ARBA" id="ARBA00022989"/>
    </source>
</evidence>
<dbReference type="PANTHER" id="PTHR43386">
    <property type="entry name" value="OLIGOPEPTIDE TRANSPORT SYSTEM PERMEASE PROTEIN APPC"/>
    <property type="match status" value="1"/>
</dbReference>
<dbReference type="GO" id="GO:0005886">
    <property type="term" value="C:plasma membrane"/>
    <property type="evidence" value="ECO:0007669"/>
    <property type="project" value="UniProtKB-SubCell"/>
</dbReference>
<proteinExistence type="inferred from homology"/>
<keyword evidence="11" id="KW-1185">Reference proteome</keyword>
<feature type="transmembrane region" description="Helical" evidence="9">
    <location>
        <begin position="119"/>
        <end position="143"/>
    </location>
</feature>
<accession>A0A2U1B9D4</accession>
<keyword evidence="2 9" id="KW-0813">Transport</keyword>
<sequence>MRPLSVWSKLKRNPLAVISLTVVGIYLLLAVGTELYDIYCEHNGIVPVYQQTDDLARYAPPSPAHWMGTDYQGRDVFLRAMAGSATAVKVGVIASVIAAVIGVTLGAIAGFYGGKFDDWVVWAYSTFASMPTLLFILAFALLVSRNFLSEGMVGAIRLAGTVLRAEPGMLAVYFAIGLTGWVTLCRVVRGEAMRLRSMPYVAAARVAGVSSPVIIFRHILPNVFHLVIIYFTLSFAGAIMLEVIVSYLGFGVQSAPSWGVMISDGQERLWRGIWWEIAAATGFMFMLVLALNVLGDALRDALDPRQNN</sequence>
<keyword evidence="3" id="KW-1003">Cell membrane</keyword>
<keyword evidence="8 9" id="KW-0472">Membrane</keyword>
<evidence type="ECO:0000256" key="9">
    <source>
        <dbReference type="RuleBase" id="RU363032"/>
    </source>
</evidence>
<dbReference type="InterPro" id="IPR035906">
    <property type="entry name" value="MetI-like_sf"/>
</dbReference>
<keyword evidence="5" id="KW-0571">Peptide transport</keyword>
<comment type="subcellular location">
    <subcellularLocation>
        <location evidence="1 9">Cell membrane</location>
        <topology evidence="1 9">Multi-pass membrane protein</topology>
    </subcellularLocation>
</comment>
<keyword evidence="6" id="KW-0653">Protein transport</keyword>
<evidence type="ECO:0000256" key="5">
    <source>
        <dbReference type="ARBA" id="ARBA00022856"/>
    </source>
</evidence>
<dbReference type="CDD" id="cd06261">
    <property type="entry name" value="TM_PBP2"/>
    <property type="match status" value="1"/>
</dbReference>
<dbReference type="Pfam" id="PF00528">
    <property type="entry name" value="BPD_transp_1"/>
    <property type="match status" value="1"/>
</dbReference>
<dbReference type="PROSITE" id="PS50928">
    <property type="entry name" value="ABC_TM1"/>
    <property type="match status" value="1"/>
</dbReference>
<evidence type="ECO:0000313" key="10">
    <source>
        <dbReference type="EMBL" id="PVY45279.1"/>
    </source>
</evidence>